<gene>
    <name evidence="3" type="ORF">Pmani_017001</name>
</gene>
<dbReference type="Proteomes" id="UP001292094">
    <property type="component" value="Unassembled WGS sequence"/>
</dbReference>
<name>A0AAE1U9U7_9EUCA</name>
<accession>A0AAE1U9U7</accession>
<proteinExistence type="predicted"/>
<dbReference type="PANTHER" id="PTHR31025">
    <property type="entry name" value="SI:CH211-196P9.1-RELATED"/>
    <property type="match status" value="1"/>
</dbReference>
<keyword evidence="2" id="KW-0732">Signal</keyword>
<evidence type="ECO:0000313" key="4">
    <source>
        <dbReference type="Proteomes" id="UP001292094"/>
    </source>
</evidence>
<feature type="signal peptide" evidence="2">
    <location>
        <begin position="1"/>
        <end position="28"/>
    </location>
</feature>
<dbReference type="AlphaFoldDB" id="A0AAE1U9U7"/>
<dbReference type="EMBL" id="JAWZYT010001507">
    <property type="protein sequence ID" value="KAK4311450.1"/>
    <property type="molecule type" value="Genomic_DNA"/>
</dbReference>
<evidence type="ECO:0000256" key="1">
    <source>
        <dbReference type="SAM" id="MobiDB-lite"/>
    </source>
</evidence>
<feature type="region of interest" description="Disordered" evidence="1">
    <location>
        <begin position="378"/>
        <end position="414"/>
    </location>
</feature>
<keyword evidence="4" id="KW-1185">Reference proteome</keyword>
<organism evidence="3 4">
    <name type="scientific">Petrolisthes manimaculis</name>
    <dbReference type="NCBI Taxonomy" id="1843537"/>
    <lineage>
        <taxon>Eukaryota</taxon>
        <taxon>Metazoa</taxon>
        <taxon>Ecdysozoa</taxon>
        <taxon>Arthropoda</taxon>
        <taxon>Crustacea</taxon>
        <taxon>Multicrustacea</taxon>
        <taxon>Malacostraca</taxon>
        <taxon>Eumalacostraca</taxon>
        <taxon>Eucarida</taxon>
        <taxon>Decapoda</taxon>
        <taxon>Pleocyemata</taxon>
        <taxon>Anomura</taxon>
        <taxon>Galatheoidea</taxon>
        <taxon>Porcellanidae</taxon>
        <taxon>Petrolisthes</taxon>
    </lineage>
</organism>
<reference evidence="3" key="1">
    <citation type="submission" date="2023-11" db="EMBL/GenBank/DDBJ databases">
        <title>Genome assemblies of two species of porcelain crab, Petrolisthes cinctipes and Petrolisthes manimaculis (Anomura: Porcellanidae).</title>
        <authorList>
            <person name="Angst P."/>
        </authorList>
    </citation>
    <scope>NUCLEOTIDE SEQUENCE</scope>
    <source>
        <strain evidence="3">PB745_02</strain>
        <tissue evidence="3">Gill</tissue>
    </source>
</reference>
<comment type="caution">
    <text evidence="3">The sequence shown here is derived from an EMBL/GenBank/DDBJ whole genome shotgun (WGS) entry which is preliminary data.</text>
</comment>
<feature type="chain" id="PRO_5041902655" evidence="2">
    <location>
        <begin position="29"/>
        <end position="525"/>
    </location>
</feature>
<dbReference type="PANTHER" id="PTHR31025:SF22">
    <property type="entry name" value="IP13529P"/>
    <property type="match status" value="1"/>
</dbReference>
<sequence>MHDRIRNARDPHWLMFLLLRDIAELICAPEIKEADIAYLSTLIDEYLEDRKCNFPNERLKPKHHYLKHYPRLILEYGPLIRVWTLRFESKHSFFKRCIKYSQNFINVCKTLAEKHQLLQAYKQANSFFQDDISVKTSMPISLSTYSQAIQSAIQLLQISADSEISAEVSCKAMEEIKKSLLAVLPDLDSALLNEVVNHLVKEVGVKVPEDFKFIEYDDLPMLKPIQRRKYLDHLKREKTEQQPSTSAPRQDERQLNPTDTASPQGVCVFTNVSPNWAEDYEVPWTKLSKRDVLAKLEKGLRPSPKARREMIRIIAADIANITLKPGKKSLTCIAQKIVKRYPMSFKDDIEGLVVGSGFDSLLKQLICRFENINRNSNAAQQKCKRDGDGNENSEAGLTGKENPPPTLTDDDVESQLQKTPCLVVVGETLLMADRYMLAIDGIIVNNSIPNFTVGLLMMFASYYIFGICYPKDADATLEFIQRCFVGINPDKGTKAEKKKNRAHHTPVHPKVLGLINTFADLQWRG</sequence>
<evidence type="ECO:0000313" key="3">
    <source>
        <dbReference type="EMBL" id="KAK4311450.1"/>
    </source>
</evidence>
<evidence type="ECO:0000256" key="2">
    <source>
        <dbReference type="SAM" id="SignalP"/>
    </source>
</evidence>
<protein>
    <submittedName>
        <fullName evidence="3">Uncharacterized protein</fullName>
    </submittedName>
</protein>
<feature type="region of interest" description="Disordered" evidence="1">
    <location>
        <begin position="236"/>
        <end position="266"/>
    </location>
</feature>